<dbReference type="Gene3D" id="1.10.10.60">
    <property type="entry name" value="Homeodomain-like"/>
    <property type="match status" value="1"/>
</dbReference>
<feature type="domain" description="PAS" evidence="1">
    <location>
        <begin position="157"/>
        <end position="205"/>
    </location>
</feature>
<dbReference type="SUPFAM" id="SSF46689">
    <property type="entry name" value="Homeodomain-like"/>
    <property type="match status" value="1"/>
</dbReference>
<comment type="caution">
    <text evidence="2">The sequence shown here is derived from an EMBL/GenBank/DDBJ whole genome shotgun (WGS) entry which is preliminary data.</text>
</comment>
<protein>
    <submittedName>
        <fullName evidence="2">Transcriptional regulator PpsR</fullName>
    </submittedName>
</protein>
<dbReference type="PRINTS" id="PR01590">
    <property type="entry name" value="HTHFIS"/>
</dbReference>
<dbReference type="InterPro" id="IPR002197">
    <property type="entry name" value="HTH_Fis"/>
</dbReference>
<dbReference type="Pfam" id="PF13188">
    <property type="entry name" value="PAS_8"/>
    <property type="match status" value="1"/>
</dbReference>
<dbReference type="Pfam" id="PF02954">
    <property type="entry name" value="HTH_8"/>
    <property type="match status" value="1"/>
</dbReference>
<evidence type="ECO:0000259" key="1">
    <source>
        <dbReference type="PROSITE" id="PS50112"/>
    </source>
</evidence>
<dbReference type="OrthoDB" id="5499170at2"/>
<dbReference type="Proteomes" id="UP000248014">
    <property type="component" value="Unassembled WGS sequence"/>
</dbReference>
<dbReference type="Pfam" id="PF13426">
    <property type="entry name" value="PAS_9"/>
    <property type="match status" value="1"/>
</dbReference>
<dbReference type="GO" id="GO:0043565">
    <property type="term" value="F:sequence-specific DNA binding"/>
    <property type="evidence" value="ECO:0007669"/>
    <property type="project" value="InterPro"/>
</dbReference>
<reference evidence="2 3" key="1">
    <citation type="submission" date="2018-05" db="EMBL/GenBank/DDBJ databases">
        <title>Genomic Encyclopedia of Type Strains, Phase IV (KMG-IV): sequencing the most valuable type-strain genomes for metagenomic binning, comparative biology and taxonomic classification.</title>
        <authorList>
            <person name="Goeker M."/>
        </authorList>
    </citation>
    <scope>NUCLEOTIDE SEQUENCE [LARGE SCALE GENOMIC DNA]</scope>
    <source>
        <strain evidence="2 3">DSM 3183</strain>
    </source>
</reference>
<evidence type="ECO:0000313" key="3">
    <source>
        <dbReference type="Proteomes" id="UP000248014"/>
    </source>
</evidence>
<dbReference type="AlphaFoldDB" id="A0A2V3V8H5"/>
<dbReference type="InterPro" id="IPR000014">
    <property type="entry name" value="PAS"/>
</dbReference>
<organism evidence="2 3">
    <name type="scientific">Blastomonas natatoria</name>
    <dbReference type="NCBI Taxonomy" id="34015"/>
    <lineage>
        <taxon>Bacteria</taxon>
        <taxon>Pseudomonadati</taxon>
        <taxon>Pseudomonadota</taxon>
        <taxon>Alphaproteobacteria</taxon>
        <taxon>Sphingomonadales</taxon>
        <taxon>Sphingomonadaceae</taxon>
        <taxon>Blastomonas</taxon>
    </lineage>
</organism>
<gene>
    <name evidence="2" type="ORF">C7451_10382</name>
</gene>
<dbReference type="CDD" id="cd00130">
    <property type="entry name" value="PAS"/>
    <property type="match status" value="1"/>
</dbReference>
<dbReference type="SUPFAM" id="SSF55785">
    <property type="entry name" value="PYP-like sensor domain (PAS domain)"/>
    <property type="match status" value="2"/>
</dbReference>
<sequence>MKKDEPPAIAMPFRDLKGVVGTLEIGAALALVLAAGDIALALDENGVISDVSVSADDMPDLSSWIGRRWEDTVALDSRPKISEMLASPSSETPARWRQVNHPGPEGNLPIHYRLVDLGEGKPRMAIGRDVRAWASLQQRLLQTQQSLERDCLKLRQTEARFRLLFDMITDPVLVIDASTRRIAAANPASYQLFGAKPGSLDNRDLANVIGGISRDDLIAALGGATATGEHCEMEVKIGEDQPPMMLTALPFRQDNGRQFMIRLSRGDAPAGDSANRRPMAELIERMPDAFVLTDAKMQILTVNSAFVDLVHGSSKEAITGQPLGRFIGRPGIDVDLMRKQLDDHGQVRNATTIVHADDAIEEAIEVSGVKTDAQGGHYGFAIRTVSRRMRDLPPSDRDVPRSVDQLTELVGRMPLREIVRESTDLIERMCIEAALAYTSDNRASAAEILGLSRQSLYSKLHRHGLGNLVGRKDELS</sequence>
<evidence type="ECO:0000313" key="2">
    <source>
        <dbReference type="EMBL" id="PXW77977.1"/>
    </source>
</evidence>
<dbReference type="InterPro" id="IPR011785">
    <property type="entry name" value="Tscrpt_reg_PpsR-CrtJ"/>
</dbReference>
<dbReference type="EMBL" id="QJJM01000003">
    <property type="protein sequence ID" value="PXW77977.1"/>
    <property type="molecule type" value="Genomic_DNA"/>
</dbReference>
<dbReference type="Gene3D" id="3.30.450.20">
    <property type="entry name" value="PAS domain"/>
    <property type="match status" value="3"/>
</dbReference>
<dbReference type="InterPro" id="IPR009057">
    <property type="entry name" value="Homeodomain-like_sf"/>
</dbReference>
<dbReference type="InterPro" id="IPR035965">
    <property type="entry name" value="PAS-like_dom_sf"/>
</dbReference>
<keyword evidence="3" id="KW-1185">Reference proteome</keyword>
<dbReference type="SMART" id="SM00091">
    <property type="entry name" value="PAS"/>
    <property type="match status" value="3"/>
</dbReference>
<dbReference type="NCBIfam" id="TIGR02040">
    <property type="entry name" value="PpsR-CrtJ"/>
    <property type="match status" value="1"/>
</dbReference>
<dbReference type="PROSITE" id="PS50112">
    <property type="entry name" value="PAS"/>
    <property type="match status" value="1"/>
</dbReference>
<name>A0A2V3V8H5_9SPHN</name>
<proteinExistence type="predicted"/>
<accession>A0A2V3V8H5</accession>